<proteinExistence type="predicted"/>
<reference evidence="2" key="1">
    <citation type="submission" date="2016-10" db="EMBL/GenBank/DDBJ databases">
        <authorList>
            <person name="Varghese N."/>
            <person name="Submissions S."/>
        </authorList>
    </citation>
    <scope>NUCLEOTIDE SEQUENCE [LARGE SCALE GENOMIC DNA]</scope>
    <source>
        <strain evidence="2">M83</strain>
    </source>
</reference>
<keyword evidence="2" id="KW-1185">Reference proteome</keyword>
<organism evidence="1 2">
    <name type="scientific">Lachnospira pectinoschiza</name>
    <dbReference type="NCBI Taxonomy" id="28052"/>
    <lineage>
        <taxon>Bacteria</taxon>
        <taxon>Bacillati</taxon>
        <taxon>Bacillota</taxon>
        <taxon>Clostridia</taxon>
        <taxon>Lachnospirales</taxon>
        <taxon>Lachnospiraceae</taxon>
        <taxon>Lachnospira</taxon>
    </lineage>
</organism>
<dbReference type="RefSeq" id="WP_074521137.1">
    <property type="nucleotide sequence ID" value="NZ_FNHZ01000002.1"/>
</dbReference>
<dbReference type="AlphaFoldDB" id="A0A1G9VBV4"/>
<evidence type="ECO:0000313" key="2">
    <source>
        <dbReference type="Proteomes" id="UP000187651"/>
    </source>
</evidence>
<sequence>MRFYKKLYYGEEARKNKAKIFSKIKRNSFSSDTYLITLASNPENLLDIISANVFNQPHFKKQKNHEDILVVGIAKGEAESYELVRQIVDEMYKKQGDFNIREFLEIKG</sequence>
<evidence type="ECO:0000313" key="1">
    <source>
        <dbReference type="EMBL" id="SDM69728.1"/>
    </source>
</evidence>
<dbReference type="Proteomes" id="UP000187651">
    <property type="component" value="Unassembled WGS sequence"/>
</dbReference>
<name>A0A1G9VBV4_9FIRM</name>
<accession>A0A1G9VBV4</accession>
<protein>
    <submittedName>
        <fullName evidence="1">Uncharacterized protein</fullName>
    </submittedName>
</protein>
<dbReference type="EMBL" id="FNHZ01000002">
    <property type="protein sequence ID" value="SDM69728.1"/>
    <property type="molecule type" value="Genomic_DNA"/>
</dbReference>
<dbReference type="OrthoDB" id="2085859at2"/>
<gene>
    <name evidence="1" type="ORF">SAMN05216544_0902</name>
</gene>